<accession>A0A1S8WP74</accession>
<keyword evidence="2 5" id="KW-0812">Transmembrane</keyword>
<dbReference type="Pfam" id="PF00335">
    <property type="entry name" value="Tetraspanin"/>
    <property type="match status" value="1"/>
</dbReference>
<gene>
    <name evidence="6" type="ORF">X801_07999</name>
</gene>
<name>A0A1S8WP74_OPIVI</name>
<feature type="non-terminal residue" evidence="6">
    <location>
        <position position="301"/>
    </location>
</feature>
<proteinExistence type="predicted"/>
<keyword evidence="4 5" id="KW-0472">Membrane</keyword>
<evidence type="ECO:0000256" key="5">
    <source>
        <dbReference type="SAM" id="Phobius"/>
    </source>
</evidence>
<feature type="transmembrane region" description="Helical" evidence="5">
    <location>
        <begin position="32"/>
        <end position="55"/>
    </location>
</feature>
<evidence type="ECO:0000256" key="1">
    <source>
        <dbReference type="ARBA" id="ARBA00004141"/>
    </source>
</evidence>
<dbReference type="CDD" id="cd03127">
    <property type="entry name" value="tetraspanin_LEL"/>
    <property type="match status" value="1"/>
</dbReference>
<dbReference type="PANTHER" id="PTHR19282">
    <property type="entry name" value="TETRASPANIN"/>
    <property type="match status" value="1"/>
</dbReference>
<organism evidence="6 7">
    <name type="scientific">Opisthorchis viverrini</name>
    <name type="common">Southeast Asian liver fluke</name>
    <dbReference type="NCBI Taxonomy" id="6198"/>
    <lineage>
        <taxon>Eukaryota</taxon>
        <taxon>Metazoa</taxon>
        <taxon>Spiralia</taxon>
        <taxon>Lophotrochozoa</taxon>
        <taxon>Platyhelminthes</taxon>
        <taxon>Trematoda</taxon>
        <taxon>Digenea</taxon>
        <taxon>Opisthorchiida</taxon>
        <taxon>Opisthorchiata</taxon>
        <taxon>Opisthorchiidae</taxon>
        <taxon>Opisthorchis</taxon>
    </lineage>
</organism>
<dbReference type="PANTHER" id="PTHR19282:SF417">
    <property type="entry name" value="TETRASPANIN TSPA-RELATED"/>
    <property type="match status" value="1"/>
</dbReference>
<dbReference type="Proteomes" id="UP000243686">
    <property type="component" value="Unassembled WGS sequence"/>
</dbReference>
<feature type="non-terminal residue" evidence="6">
    <location>
        <position position="1"/>
    </location>
</feature>
<evidence type="ECO:0000313" key="7">
    <source>
        <dbReference type="Proteomes" id="UP000243686"/>
    </source>
</evidence>
<evidence type="ECO:0000256" key="3">
    <source>
        <dbReference type="ARBA" id="ARBA00022989"/>
    </source>
</evidence>
<evidence type="ECO:0000313" key="6">
    <source>
        <dbReference type="EMBL" id="OON16191.1"/>
    </source>
</evidence>
<dbReference type="GO" id="GO:0016020">
    <property type="term" value="C:membrane"/>
    <property type="evidence" value="ECO:0007669"/>
    <property type="project" value="UniProtKB-SubCell"/>
</dbReference>
<dbReference type="AlphaFoldDB" id="A0A1S8WP74"/>
<evidence type="ECO:0000256" key="2">
    <source>
        <dbReference type="ARBA" id="ARBA00022692"/>
    </source>
</evidence>
<dbReference type="PRINTS" id="PR00259">
    <property type="entry name" value="TMFOUR"/>
</dbReference>
<comment type="subcellular location">
    <subcellularLocation>
        <location evidence="1">Membrane</location>
        <topology evidence="1">Multi-pass membrane protein</topology>
    </subcellularLocation>
</comment>
<dbReference type="InterPro" id="IPR018499">
    <property type="entry name" value="Tetraspanin/Peripherin"/>
</dbReference>
<keyword evidence="7" id="KW-1185">Reference proteome</keyword>
<dbReference type="Gene3D" id="1.10.1450.10">
    <property type="entry name" value="Tetraspanin"/>
    <property type="match status" value="1"/>
</dbReference>
<evidence type="ECO:0000256" key="4">
    <source>
        <dbReference type="ARBA" id="ARBA00023136"/>
    </source>
</evidence>
<keyword evidence="3 5" id="KW-1133">Transmembrane helix</keyword>
<dbReference type="SUPFAM" id="SSF48652">
    <property type="entry name" value="Tetraspanin"/>
    <property type="match status" value="1"/>
</dbReference>
<feature type="transmembrane region" description="Helical" evidence="5">
    <location>
        <begin position="61"/>
        <end position="85"/>
    </location>
</feature>
<protein>
    <submittedName>
        <fullName evidence="6">Tetraspanin family protein</fullName>
    </submittedName>
</protein>
<sequence>LCALILILLGSWIQINFVQYGKELQTVWQAATIFMITLGAFMLLLSLVGCFGALVGSVGVLWAYGALVVVLLIVESAAAIVTILWRDKLDPQVHGILKDAVYNYTQSDAIQPIDMIQKAFECCGADSADDYKHSSIPDSCGHFKVVTRMCPDLLGIFEIKTLCHRVCSIRSLLRSTFEHHHCILFVQTSAGIRKRLRRLLAILTFSTTSLRSLQFLIHLDCLYKLFMNSHYFVLLMRTKVIEFIINGWRTLENVQLGAPTVIAQDAEWNLHASYTIKKLVKYYESKPHTCEFLNITLRFEK</sequence>
<dbReference type="InterPro" id="IPR008952">
    <property type="entry name" value="Tetraspanin_EC2_sf"/>
</dbReference>
<dbReference type="EMBL" id="KV898413">
    <property type="protein sequence ID" value="OON16191.1"/>
    <property type="molecule type" value="Genomic_DNA"/>
</dbReference>
<reference evidence="6 7" key="1">
    <citation type="submission" date="2015-03" db="EMBL/GenBank/DDBJ databases">
        <title>Draft genome of the nematode, Opisthorchis viverrini.</title>
        <authorList>
            <person name="Mitreva M."/>
        </authorList>
    </citation>
    <scope>NUCLEOTIDE SEQUENCE [LARGE SCALE GENOMIC DNA]</scope>
    <source>
        <strain evidence="6">Khon Kaen</strain>
    </source>
</reference>